<feature type="domain" description="NodB homology" evidence="3">
    <location>
        <begin position="60"/>
        <end position="277"/>
    </location>
</feature>
<dbReference type="SUPFAM" id="SSF88713">
    <property type="entry name" value="Glycoside hydrolase/deacetylase"/>
    <property type="match status" value="1"/>
</dbReference>
<dbReference type="InterPro" id="IPR051398">
    <property type="entry name" value="Polysacch_Deacetylase"/>
</dbReference>
<dbReference type="PANTHER" id="PTHR34216">
    <property type="match status" value="1"/>
</dbReference>
<dbReference type="Pfam" id="PF01522">
    <property type="entry name" value="Polysacc_deac_1"/>
    <property type="match status" value="1"/>
</dbReference>
<proteinExistence type="predicted"/>
<evidence type="ECO:0000256" key="2">
    <source>
        <dbReference type="ARBA" id="ARBA00022729"/>
    </source>
</evidence>
<accession>A0A7X4KBS9</accession>
<dbReference type="GO" id="GO:0005576">
    <property type="term" value="C:extracellular region"/>
    <property type="evidence" value="ECO:0007669"/>
    <property type="project" value="UniProtKB-SubCell"/>
</dbReference>
<evidence type="ECO:0000259" key="3">
    <source>
        <dbReference type="PROSITE" id="PS51677"/>
    </source>
</evidence>
<dbReference type="Gene3D" id="3.20.20.370">
    <property type="entry name" value="Glycoside hydrolase/deacetylase"/>
    <property type="match status" value="1"/>
</dbReference>
<dbReference type="EMBL" id="WWCK01000003">
    <property type="protein sequence ID" value="MYM67267.1"/>
    <property type="molecule type" value="Genomic_DNA"/>
</dbReference>
<name>A0A7X4KBS9_9BURK</name>
<keyword evidence="5" id="KW-1185">Reference proteome</keyword>
<comment type="subcellular location">
    <subcellularLocation>
        <location evidence="1">Secreted</location>
    </subcellularLocation>
</comment>
<dbReference type="Proteomes" id="UP000450012">
    <property type="component" value="Unassembled WGS sequence"/>
</dbReference>
<comment type="caution">
    <text evidence="4">The sequence shown here is derived from an EMBL/GenBank/DDBJ whole genome shotgun (WGS) entry which is preliminary data.</text>
</comment>
<sequence>MNRLSILIYHRVLPRPDPLLPSLPDARRFDRHMAILQRCFNVLPMAAALRGLQQQCLPPRAAIITFDDGYADNATCALPILQQHGLHATFFIASGYLDGGQMWNDDVIAHARRGGMPPQALDQLLLQLKYLPFEVRLRAARALAPPRNGDLMMTTAQVQALAAAGMTIGAHTHRHPILAAVPDDEALADIRQGKAVLEALIQAPVTTFAYPNGRPGADYRQRHVEMVREAGFEAAFSTVPGVAYAGSDVHQLPRFTPWEPDRLRFLVRLLLQRRVAR</sequence>
<evidence type="ECO:0000256" key="1">
    <source>
        <dbReference type="ARBA" id="ARBA00004613"/>
    </source>
</evidence>
<dbReference type="GO" id="GO:0005975">
    <property type="term" value="P:carbohydrate metabolic process"/>
    <property type="evidence" value="ECO:0007669"/>
    <property type="project" value="InterPro"/>
</dbReference>
<dbReference type="PANTHER" id="PTHR34216:SF3">
    <property type="entry name" value="POLY-BETA-1,6-N-ACETYL-D-GLUCOSAMINE N-DEACETYLASE"/>
    <property type="match status" value="1"/>
</dbReference>
<dbReference type="RefSeq" id="WP_161013819.1">
    <property type="nucleotide sequence ID" value="NZ_WWCK01000003.1"/>
</dbReference>
<gene>
    <name evidence="4" type="ORF">GTP45_10535</name>
</gene>
<dbReference type="InterPro" id="IPR002509">
    <property type="entry name" value="NODB_dom"/>
</dbReference>
<keyword evidence="2" id="KW-0732">Signal</keyword>
<reference evidence="4 5" key="1">
    <citation type="submission" date="2019-12" db="EMBL/GenBank/DDBJ databases">
        <title>Novel species isolated from a subtropical stream in China.</title>
        <authorList>
            <person name="Lu H."/>
        </authorList>
    </citation>
    <scope>NUCLEOTIDE SEQUENCE [LARGE SCALE GENOMIC DNA]</scope>
    <source>
        <strain evidence="4 5">FT55W</strain>
    </source>
</reference>
<evidence type="ECO:0000313" key="4">
    <source>
        <dbReference type="EMBL" id="MYM67267.1"/>
    </source>
</evidence>
<dbReference type="AlphaFoldDB" id="A0A7X4KBS9"/>
<dbReference type="GO" id="GO:0016810">
    <property type="term" value="F:hydrolase activity, acting on carbon-nitrogen (but not peptide) bonds"/>
    <property type="evidence" value="ECO:0007669"/>
    <property type="project" value="InterPro"/>
</dbReference>
<organism evidence="4 5">
    <name type="scientific">Duganella rivi</name>
    <dbReference type="NCBI Taxonomy" id="2666083"/>
    <lineage>
        <taxon>Bacteria</taxon>
        <taxon>Pseudomonadati</taxon>
        <taxon>Pseudomonadota</taxon>
        <taxon>Betaproteobacteria</taxon>
        <taxon>Burkholderiales</taxon>
        <taxon>Oxalobacteraceae</taxon>
        <taxon>Telluria group</taxon>
        <taxon>Duganella</taxon>
    </lineage>
</organism>
<evidence type="ECO:0000313" key="5">
    <source>
        <dbReference type="Proteomes" id="UP000450012"/>
    </source>
</evidence>
<dbReference type="InterPro" id="IPR011330">
    <property type="entry name" value="Glyco_hydro/deAcase_b/a-brl"/>
</dbReference>
<dbReference type="CDD" id="cd10918">
    <property type="entry name" value="CE4_NodB_like_5s_6s"/>
    <property type="match status" value="1"/>
</dbReference>
<protein>
    <submittedName>
        <fullName evidence="4">Polysaccharide deacetylase family protein</fullName>
    </submittedName>
</protein>
<dbReference type="PROSITE" id="PS51677">
    <property type="entry name" value="NODB"/>
    <property type="match status" value="1"/>
</dbReference>